<comment type="caution">
    <text evidence="7">The sequence shown here is derived from an EMBL/GenBank/DDBJ whole genome shotgun (WGS) entry which is preliminary data.</text>
</comment>
<keyword evidence="3" id="KW-0732">Signal</keyword>
<name>A0A2T1NPH3_9FLAO</name>
<dbReference type="OrthoDB" id="9805017at2"/>
<feature type="compositionally biased region" description="Acidic residues" evidence="5">
    <location>
        <begin position="490"/>
        <end position="553"/>
    </location>
</feature>
<evidence type="ECO:0000256" key="1">
    <source>
        <dbReference type="ARBA" id="ARBA00004613"/>
    </source>
</evidence>
<feature type="domain" description="CshA" evidence="6">
    <location>
        <begin position="176"/>
        <end position="249"/>
    </location>
</feature>
<protein>
    <recommendedName>
        <fullName evidence="6">CshA domain-containing protein</fullName>
    </recommendedName>
</protein>
<feature type="compositionally biased region" description="Acidic residues" evidence="5">
    <location>
        <begin position="59"/>
        <end position="72"/>
    </location>
</feature>
<feature type="domain" description="CshA" evidence="6">
    <location>
        <begin position="301"/>
        <end position="366"/>
    </location>
</feature>
<accession>A0A2T1NPH3</accession>
<sequence>PCDPIGINSTDTDGDGLTDCEETTGIDDPNTPEDPNTYGPGPFDPNNPCDPIGINSTDTDGDGLTDCEETTGIDDPNTPEDPNTYGPGPFDPNNPCDPIGINSTDTDGDGLTDCEETTGIDDPNTPLVPTGTSNPNDACDPFVDAGGCTPIAIDDTVTGVASNTNVSVDVVDNDSDPNGTIDSTTVNLTDPSAIDADGDGYNDTLVVPSEGTWIVDPTTGVITFIPESEFTDDPTPIGYTVEDNDGNVSNEAIVTIDYETQNPIAEDDDSLLNPFGSTVVIDIIADNGNGQDVDSDGTLDLGSVSITTTGATDTDGDGDNDTLVVPGEGTWVIDELGILTFTPESGFNGDPTPITYTIQDNDGNISNEAIVTITYEPDGDSDGDGVLSSVEVLEGTDPTDPCDYNPESITETQAEPWISSDCDGDGYFNGTELEDGTNPLDPCDFDYLSSSDVPQSQAWLDADCDNDNVPNGTELPYGDTDGDGIPNWLDPDDDGDGVDTINEDYGDVDDSDGEVDSEGDGDPTNDDSDEDGTPDYLDTDDDGDGILTEDEYPDPNNDGVGFGDDAVDSDGDQLLPDYLGFNNASPSEDDLEVFNAVTPNGDGDNDVFIIRNIELYPENTVRIYNRWGVIVYEVSGYGQNGQFFKGESNGRATIKTEKQLPVGTYYYVIEYNNGTETKSKAGYLYIQR</sequence>
<dbReference type="InterPro" id="IPR018247">
    <property type="entry name" value="EF_Hand_1_Ca_BS"/>
</dbReference>
<reference evidence="7 8" key="1">
    <citation type="submission" date="2018-03" db="EMBL/GenBank/DDBJ databases">
        <title>Mesoflavibacter sp. HG37 and Mesoflavibacter sp. HG96 sp.nov., two marine bacteria isolated from seawater of Western Pacific Ocean.</title>
        <authorList>
            <person name="Cheng H."/>
            <person name="Wu Y.-H."/>
            <person name="Guo L.-L."/>
            <person name="Xu X.-W."/>
        </authorList>
    </citation>
    <scope>NUCLEOTIDE SEQUENCE [LARGE SCALE GENOMIC DNA]</scope>
    <source>
        <strain evidence="7 8">KCTC 42117</strain>
    </source>
</reference>
<evidence type="ECO:0000256" key="3">
    <source>
        <dbReference type="ARBA" id="ARBA00022729"/>
    </source>
</evidence>
<evidence type="ECO:0000256" key="4">
    <source>
        <dbReference type="ARBA" id="ARBA00022837"/>
    </source>
</evidence>
<dbReference type="InterPro" id="IPR026341">
    <property type="entry name" value="T9SS_type_B"/>
</dbReference>
<dbReference type="Pfam" id="PF18884">
    <property type="entry name" value="TSP3_bac"/>
    <property type="match status" value="5"/>
</dbReference>
<dbReference type="AlphaFoldDB" id="A0A2T1NPH3"/>
<dbReference type="InterPro" id="IPR059100">
    <property type="entry name" value="TSP3_bac"/>
</dbReference>
<proteinExistence type="predicted"/>
<comment type="subcellular location">
    <subcellularLocation>
        <location evidence="1">Secreted</location>
    </subcellularLocation>
</comment>
<organism evidence="7 8">
    <name type="scientific">Mesoflavibacter zeaxanthinifaciens subsp. sabulilitoris</name>
    <dbReference type="NCBI Taxonomy" id="1520893"/>
    <lineage>
        <taxon>Bacteria</taxon>
        <taxon>Pseudomonadati</taxon>
        <taxon>Bacteroidota</taxon>
        <taxon>Flavobacteriia</taxon>
        <taxon>Flavobacteriales</taxon>
        <taxon>Flavobacteriaceae</taxon>
        <taxon>Mesoflavibacter</taxon>
    </lineage>
</organism>
<dbReference type="Pfam" id="PF13585">
    <property type="entry name" value="CHU_C"/>
    <property type="match status" value="1"/>
</dbReference>
<feature type="region of interest" description="Disordered" evidence="5">
    <location>
        <begin position="1"/>
        <end position="87"/>
    </location>
</feature>
<evidence type="ECO:0000256" key="5">
    <source>
        <dbReference type="SAM" id="MobiDB-lite"/>
    </source>
</evidence>
<evidence type="ECO:0000259" key="6">
    <source>
        <dbReference type="Pfam" id="PF19076"/>
    </source>
</evidence>
<gene>
    <name evidence="7" type="ORF">C7H61_00055</name>
</gene>
<evidence type="ECO:0000313" key="7">
    <source>
        <dbReference type="EMBL" id="PSG94797.1"/>
    </source>
</evidence>
<dbReference type="RefSeq" id="WP_106675999.1">
    <property type="nucleotide sequence ID" value="NZ_PXOT01000009.1"/>
</dbReference>
<dbReference type="Pfam" id="PF19076">
    <property type="entry name" value="CshA_repeat"/>
    <property type="match status" value="2"/>
</dbReference>
<dbReference type="EMBL" id="PXOT01000009">
    <property type="protein sequence ID" value="PSG94797.1"/>
    <property type="molecule type" value="Genomic_DNA"/>
</dbReference>
<feature type="region of interest" description="Disordered" evidence="5">
    <location>
        <begin position="461"/>
        <end position="573"/>
    </location>
</feature>
<evidence type="ECO:0000256" key="2">
    <source>
        <dbReference type="ARBA" id="ARBA00022525"/>
    </source>
</evidence>
<dbReference type="NCBIfam" id="TIGR04131">
    <property type="entry name" value="Bac_Flav_CTERM"/>
    <property type="match status" value="1"/>
</dbReference>
<feature type="non-terminal residue" evidence="7">
    <location>
        <position position="1"/>
    </location>
</feature>
<dbReference type="PROSITE" id="PS00018">
    <property type="entry name" value="EF_HAND_1"/>
    <property type="match status" value="1"/>
</dbReference>
<dbReference type="Proteomes" id="UP000238430">
    <property type="component" value="Unassembled WGS sequence"/>
</dbReference>
<keyword evidence="2" id="KW-0964">Secreted</keyword>
<dbReference type="InterPro" id="IPR026395">
    <property type="entry name" value="CshA_fibril"/>
</dbReference>
<dbReference type="NCBIfam" id="TIGR04225">
    <property type="entry name" value="CshA_fibril_rpt"/>
    <property type="match status" value="1"/>
</dbReference>
<feature type="compositionally biased region" description="Acidic residues" evidence="5">
    <location>
        <begin position="12"/>
        <end position="25"/>
    </location>
</feature>
<keyword evidence="4" id="KW-0106">Calcium</keyword>
<evidence type="ECO:0000313" key="8">
    <source>
        <dbReference type="Proteomes" id="UP000238430"/>
    </source>
</evidence>
<keyword evidence="8" id="KW-1185">Reference proteome</keyword>